<protein>
    <submittedName>
        <fullName evidence="2">Uncharacterized protein</fullName>
    </submittedName>
</protein>
<reference evidence="2 3" key="1">
    <citation type="submission" date="2019-12" db="EMBL/GenBank/DDBJ databases">
        <title>Sequence classification of anaerobic respiratory reductive dehalogenases: First we see many, then we see few.</title>
        <authorList>
            <person name="Molenda O."/>
            <person name="Puentes Jacome L.A."/>
            <person name="Cao X."/>
            <person name="Nesbo C.L."/>
            <person name="Tang S."/>
            <person name="Morson N."/>
            <person name="Patron J."/>
            <person name="Lomheim L."/>
            <person name="Wishart D.S."/>
            <person name="Edwards E.A."/>
        </authorList>
    </citation>
    <scope>NUCLEOTIDE SEQUENCE [LARGE SCALE GENOMIC DNA]</scope>
    <source>
        <strain evidence="2 3">12DCA</strain>
    </source>
</reference>
<keyword evidence="1" id="KW-0472">Membrane</keyword>
<keyword evidence="1" id="KW-1133">Transmembrane helix</keyword>
<keyword evidence="1" id="KW-0812">Transmembrane</keyword>
<dbReference type="RefSeq" id="WP_019226236.1">
    <property type="nucleotide sequence ID" value="NZ_CP046996.1"/>
</dbReference>
<name>A0A857DH73_9FIRM</name>
<feature type="transmembrane region" description="Helical" evidence="1">
    <location>
        <begin position="202"/>
        <end position="221"/>
    </location>
</feature>
<evidence type="ECO:0000313" key="2">
    <source>
        <dbReference type="EMBL" id="QGZ99841.1"/>
    </source>
</evidence>
<gene>
    <name evidence="2" type="ORF">GQ588_03855</name>
</gene>
<organism evidence="2 3">
    <name type="scientific">Dehalobacter restrictus</name>
    <dbReference type="NCBI Taxonomy" id="55583"/>
    <lineage>
        <taxon>Bacteria</taxon>
        <taxon>Bacillati</taxon>
        <taxon>Bacillota</taxon>
        <taxon>Clostridia</taxon>
        <taxon>Eubacteriales</taxon>
        <taxon>Desulfitobacteriaceae</taxon>
        <taxon>Dehalobacter</taxon>
    </lineage>
</organism>
<dbReference type="Proteomes" id="UP000430508">
    <property type="component" value="Chromosome"/>
</dbReference>
<evidence type="ECO:0000256" key="1">
    <source>
        <dbReference type="SAM" id="Phobius"/>
    </source>
</evidence>
<dbReference type="EMBL" id="CP046996">
    <property type="protein sequence ID" value="QGZ99841.1"/>
    <property type="molecule type" value="Genomic_DNA"/>
</dbReference>
<dbReference type="AlphaFoldDB" id="A0A857DH73"/>
<accession>A0A857DH73</accession>
<evidence type="ECO:0000313" key="3">
    <source>
        <dbReference type="Proteomes" id="UP000430508"/>
    </source>
</evidence>
<sequence>MKRSIVILLVGLFLLAGVLAKEANASWAALSTEEIIEKSDVVLIGEIIGPDREEKISTKGLPDSWATHWKVKVYYYLKGNQKAEVFTVTTPGAKNKSPQSSIDYRLDQFGKTVLIFLQNREGIFEPLSPQGIVVLKVNYYSPKQGEQINGQTVLNEFTIVNPQINDRSILEKYISDNQTILIPEHGMSDSYSNSGNSNKLKIITIVILIIALISTGSWFIVKQFQKG</sequence>
<proteinExistence type="predicted"/>